<name>A0A523RRE5_UNCAE</name>
<evidence type="ECO:0000313" key="1">
    <source>
        <dbReference type="EMBL" id="TET08324.1"/>
    </source>
</evidence>
<dbReference type="AlphaFoldDB" id="A0A523RRE5"/>
<reference evidence="1 2" key="1">
    <citation type="submission" date="2019-03" db="EMBL/GenBank/DDBJ databases">
        <title>Metabolic potential of uncultured bacteria and archaea associated with petroleum seepage in deep-sea sediments.</title>
        <authorList>
            <person name="Dong X."/>
            <person name="Hubert C."/>
        </authorList>
    </citation>
    <scope>NUCLEOTIDE SEQUENCE [LARGE SCALE GENOMIC DNA]</scope>
    <source>
        <strain evidence="1">E44_bin7</strain>
    </source>
</reference>
<evidence type="ECO:0000313" key="2">
    <source>
        <dbReference type="Proteomes" id="UP000316360"/>
    </source>
</evidence>
<comment type="caution">
    <text evidence="1">The sequence shown here is derived from an EMBL/GenBank/DDBJ whole genome shotgun (WGS) entry which is preliminary data.</text>
</comment>
<accession>A0A523RRE5</accession>
<feature type="non-terminal residue" evidence="1">
    <location>
        <position position="119"/>
    </location>
</feature>
<dbReference type="Proteomes" id="UP000316360">
    <property type="component" value="Unassembled WGS sequence"/>
</dbReference>
<proteinExistence type="predicted"/>
<protein>
    <submittedName>
        <fullName evidence="1">Uncharacterized protein</fullName>
    </submittedName>
</protein>
<dbReference type="EMBL" id="SOKJ01000364">
    <property type="protein sequence ID" value="TET08324.1"/>
    <property type="molecule type" value="Genomic_DNA"/>
</dbReference>
<organism evidence="1 2">
    <name type="scientific">Aerophobetes bacterium</name>
    <dbReference type="NCBI Taxonomy" id="2030807"/>
    <lineage>
        <taxon>Bacteria</taxon>
        <taxon>Candidatus Aerophobota</taxon>
    </lineage>
</organism>
<gene>
    <name evidence="1" type="ORF">E3J84_06340</name>
</gene>
<sequence length="119" mass="13404">MIRKALIIVVILGLAVGLVESTGYTDEFENYLDRAESLYSEGRYAEALLKLKRAQTFLIEMFTQSEVKGEVKPPYEAQQQIQPPEDIFTLEQISLEIVDSSYAVATGKTYGFFKKGQKA</sequence>